<protein>
    <submittedName>
        <fullName evidence="7">DNA repair protein</fullName>
    </submittedName>
</protein>
<evidence type="ECO:0000313" key="7">
    <source>
        <dbReference type="EMBL" id="BEG99816.1"/>
    </source>
</evidence>
<feature type="domain" description="MPN" evidence="6">
    <location>
        <begin position="26"/>
        <end position="151"/>
    </location>
</feature>
<dbReference type="CDD" id="cd08071">
    <property type="entry name" value="MPN_DUF2466"/>
    <property type="match status" value="1"/>
</dbReference>
<dbReference type="InterPro" id="IPR037518">
    <property type="entry name" value="MPN"/>
</dbReference>
<evidence type="ECO:0000256" key="2">
    <source>
        <dbReference type="ARBA" id="ARBA00022723"/>
    </source>
</evidence>
<dbReference type="EMBL" id="AP028055">
    <property type="protein sequence ID" value="BEG99816.1"/>
    <property type="molecule type" value="Genomic_DNA"/>
</dbReference>
<dbReference type="InterPro" id="IPR001405">
    <property type="entry name" value="UPF0758"/>
</dbReference>
<organism evidence="7 8">
    <name type="scientific">Bacteroides sedimenti</name>
    <dbReference type="NCBI Taxonomy" id="2136147"/>
    <lineage>
        <taxon>Bacteria</taxon>
        <taxon>Pseudomonadati</taxon>
        <taxon>Bacteroidota</taxon>
        <taxon>Bacteroidia</taxon>
        <taxon>Bacteroidales</taxon>
        <taxon>Bacteroidaceae</taxon>
        <taxon>Bacteroides</taxon>
    </lineage>
</organism>
<keyword evidence="5" id="KW-0482">Metalloprotease</keyword>
<keyword evidence="4" id="KW-0862">Zinc</keyword>
<gene>
    <name evidence="7" type="ORF">BSYN_20810</name>
</gene>
<evidence type="ECO:0000256" key="3">
    <source>
        <dbReference type="ARBA" id="ARBA00022801"/>
    </source>
</evidence>
<evidence type="ECO:0000313" key="8">
    <source>
        <dbReference type="Proteomes" id="UP001496674"/>
    </source>
</evidence>
<dbReference type="Gene3D" id="3.40.140.10">
    <property type="entry name" value="Cytidine Deaminase, domain 2"/>
    <property type="match status" value="1"/>
</dbReference>
<sequence>MSNIYKVSEVKIIYHPKVKASERLRVYSSADVYKLLIDNFYDKDTIEHKESFKVVLLNQANKVLGVTSISEGGISETTTDIRIILQAAILSNASGIILSHNHPSGNIQPSGDDNRLTQRVKEAANIMKISLLDHLIISNEAYYSFTDEGLI</sequence>
<dbReference type="InterPro" id="IPR025657">
    <property type="entry name" value="RadC_JAB"/>
</dbReference>
<evidence type="ECO:0000259" key="6">
    <source>
        <dbReference type="PROSITE" id="PS50249"/>
    </source>
</evidence>
<evidence type="ECO:0000256" key="1">
    <source>
        <dbReference type="ARBA" id="ARBA00022670"/>
    </source>
</evidence>
<dbReference type="Pfam" id="PF04002">
    <property type="entry name" value="RadC"/>
    <property type="match status" value="1"/>
</dbReference>
<evidence type="ECO:0000256" key="5">
    <source>
        <dbReference type="ARBA" id="ARBA00023049"/>
    </source>
</evidence>
<dbReference type="RefSeq" id="WP_353330646.1">
    <property type="nucleotide sequence ID" value="NZ_AP028055.1"/>
</dbReference>
<keyword evidence="2" id="KW-0479">Metal-binding</keyword>
<reference evidence="7 8" key="1">
    <citation type="submission" date="2023-04" db="EMBL/GenBank/DDBJ databases">
        <title>Draft genome sequence of acteroides sedimenti strain YN3PY1.</title>
        <authorList>
            <person name="Yoshida N."/>
        </authorList>
    </citation>
    <scope>NUCLEOTIDE SEQUENCE [LARGE SCALE GENOMIC DNA]</scope>
    <source>
        <strain evidence="7 8">YN3PY1</strain>
    </source>
</reference>
<dbReference type="PANTHER" id="PTHR30471">
    <property type="entry name" value="DNA REPAIR PROTEIN RADC"/>
    <property type="match status" value="1"/>
</dbReference>
<dbReference type="PROSITE" id="PS01302">
    <property type="entry name" value="UPF0758"/>
    <property type="match status" value="1"/>
</dbReference>
<accession>A0ABM8ICZ1</accession>
<evidence type="ECO:0000256" key="4">
    <source>
        <dbReference type="ARBA" id="ARBA00022833"/>
    </source>
</evidence>
<keyword evidence="1" id="KW-0645">Protease</keyword>
<keyword evidence="8" id="KW-1185">Reference proteome</keyword>
<name>A0ABM8ICZ1_9BACE</name>
<dbReference type="Proteomes" id="UP001496674">
    <property type="component" value="Chromosome"/>
</dbReference>
<keyword evidence="3" id="KW-0378">Hydrolase</keyword>
<dbReference type="PROSITE" id="PS50249">
    <property type="entry name" value="MPN"/>
    <property type="match status" value="1"/>
</dbReference>
<proteinExistence type="predicted"/>
<dbReference type="PANTHER" id="PTHR30471:SF3">
    <property type="entry name" value="UPF0758 PROTEIN YEES-RELATED"/>
    <property type="match status" value="1"/>
</dbReference>
<dbReference type="InterPro" id="IPR020891">
    <property type="entry name" value="UPF0758_CS"/>
</dbReference>